<dbReference type="AlphaFoldDB" id="A0A0D2CSB4"/>
<evidence type="ECO:0000313" key="14">
    <source>
        <dbReference type="EMBL" id="KIW68016.1"/>
    </source>
</evidence>
<name>A0A0D2CSB4_9EURO</name>
<gene>
    <name evidence="14" type="ORF">PV04_03991</name>
</gene>
<dbReference type="InterPro" id="IPR050361">
    <property type="entry name" value="MPP/UQCRC_Complex"/>
</dbReference>
<keyword evidence="2" id="KW-0813">Transport</keyword>
<evidence type="ECO:0000259" key="13">
    <source>
        <dbReference type="Pfam" id="PF05193"/>
    </source>
</evidence>
<evidence type="ECO:0000256" key="2">
    <source>
        <dbReference type="ARBA" id="ARBA00022448"/>
    </source>
</evidence>
<evidence type="ECO:0000256" key="8">
    <source>
        <dbReference type="ARBA" id="ARBA00023136"/>
    </source>
</evidence>
<evidence type="ECO:0000256" key="6">
    <source>
        <dbReference type="ARBA" id="ARBA00022982"/>
    </source>
</evidence>
<evidence type="ECO:0000256" key="3">
    <source>
        <dbReference type="ARBA" id="ARBA00022660"/>
    </source>
</evidence>
<dbReference type="Gene3D" id="3.30.830.10">
    <property type="entry name" value="Metalloenzyme, LuxS/M16 peptidase-like"/>
    <property type="match status" value="2"/>
</dbReference>
<dbReference type="GO" id="GO:0046872">
    <property type="term" value="F:metal ion binding"/>
    <property type="evidence" value="ECO:0007669"/>
    <property type="project" value="InterPro"/>
</dbReference>
<feature type="domain" description="Peptidase M16 C-terminal" evidence="13">
    <location>
        <begin position="201"/>
        <end position="375"/>
    </location>
</feature>
<dbReference type="Pfam" id="PF05193">
    <property type="entry name" value="Peptidase_M16_C"/>
    <property type="match status" value="1"/>
</dbReference>
<organism evidence="14 15">
    <name type="scientific">Phialophora macrospora</name>
    <dbReference type="NCBI Taxonomy" id="1851006"/>
    <lineage>
        <taxon>Eukaryota</taxon>
        <taxon>Fungi</taxon>
        <taxon>Dikarya</taxon>
        <taxon>Ascomycota</taxon>
        <taxon>Pezizomycotina</taxon>
        <taxon>Eurotiomycetes</taxon>
        <taxon>Chaetothyriomycetidae</taxon>
        <taxon>Chaetothyriales</taxon>
        <taxon>Herpotrichiellaceae</taxon>
        <taxon>Phialophora</taxon>
    </lineage>
</organism>
<keyword evidence="6" id="KW-0249">Electron transport</keyword>
<dbReference type="InterPro" id="IPR011765">
    <property type="entry name" value="Pept_M16_N"/>
</dbReference>
<protein>
    <recommendedName>
        <fullName evidence="10">Cytochrome b-c1 complex subunit 2, mitochondrial</fullName>
    </recommendedName>
    <alternativeName>
        <fullName evidence="11">Core protein II</fullName>
    </alternativeName>
</protein>
<dbReference type="InterPro" id="IPR011249">
    <property type="entry name" value="Metalloenz_LuxS/M16"/>
</dbReference>
<evidence type="ECO:0000259" key="12">
    <source>
        <dbReference type="Pfam" id="PF00675"/>
    </source>
</evidence>
<evidence type="ECO:0000256" key="7">
    <source>
        <dbReference type="ARBA" id="ARBA00023128"/>
    </source>
</evidence>
<reference evidence="14 15" key="1">
    <citation type="submission" date="2015-01" db="EMBL/GenBank/DDBJ databases">
        <title>The Genome Sequence of Capronia semiimmersa CBS27337.</title>
        <authorList>
            <consortium name="The Broad Institute Genomics Platform"/>
            <person name="Cuomo C."/>
            <person name="de Hoog S."/>
            <person name="Gorbushina A."/>
            <person name="Stielow B."/>
            <person name="Teixiera M."/>
            <person name="Abouelleil A."/>
            <person name="Chapman S.B."/>
            <person name="Priest M."/>
            <person name="Young S.K."/>
            <person name="Wortman J."/>
            <person name="Nusbaum C."/>
            <person name="Birren B."/>
        </authorList>
    </citation>
    <scope>NUCLEOTIDE SEQUENCE [LARGE SCALE GENOMIC DNA]</scope>
    <source>
        <strain evidence="14 15">CBS 27337</strain>
    </source>
</reference>
<evidence type="ECO:0000256" key="5">
    <source>
        <dbReference type="ARBA" id="ARBA00022946"/>
    </source>
</evidence>
<evidence type="ECO:0000313" key="15">
    <source>
        <dbReference type="Proteomes" id="UP000054266"/>
    </source>
</evidence>
<dbReference type="SUPFAM" id="SSF63411">
    <property type="entry name" value="LuxS/MPP-like metallohydrolase"/>
    <property type="match status" value="2"/>
</dbReference>
<comment type="subcellular location">
    <subcellularLocation>
        <location evidence="1">Mitochondrion inner membrane</location>
        <topology evidence="1">Peripheral membrane protein</topology>
        <orientation evidence="1">Matrix side</orientation>
    </subcellularLocation>
</comment>
<comment type="similarity">
    <text evidence="9">Belongs to the peptidase M16 family. UQCRC2/QCR2 subfamily.</text>
</comment>
<proteinExistence type="inferred from homology"/>
<dbReference type="GO" id="GO:0005743">
    <property type="term" value="C:mitochondrial inner membrane"/>
    <property type="evidence" value="ECO:0007669"/>
    <property type="project" value="UniProtKB-SubCell"/>
</dbReference>
<evidence type="ECO:0000256" key="11">
    <source>
        <dbReference type="ARBA" id="ARBA00041372"/>
    </source>
</evidence>
<evidence type="ECO:0000256" key="4">
    <source>
        <dbReference type="ARBA" id="ARBA00022792"/>
    </source>
</evidence>
<keyword evidence="5" id="KW-0809">Transit peptide</keyword>
<dbReference type="Pfam" id="PF00675">
    <property type="entry name" value="Peptidase_M16"/>
    <property type="match status" value="1"/>
</dbReference>
<evidence type="ECO:0000256" key="9">
    <source>
        <dbReference type="ARBA" id="ARBA00038146"/>
    </source>
</evidence>
<dbReference type="PANTHER" id="PTHR11851">
    <property type="entry name" value="METALLOPROTEASE"/>
    <property type="match status" value="1"/>
</dbReference>
<keyword evidence="7" id="KW-0496">Mitochondrion</keyword>
<dbReference type="InterPro" id="IPR007863">
    <property type="entry name" value="Peptidase_M16_C"/>
</dbReference>
<keyword evidence="3" id="KW-0679">Respiratory chain</keyword>
<keyword evidence="15" id="KW-1185">Reference proteome</keyword>
<sequence length="458" mass="48284">MASPAALGSKALRASSRHVPVRSLQRRGLAAAASGSFQYETGDASGVKFASRDLPGPTTTLTVVAKAGTRYQPLPGYSDALEKFAFKSTTRRSALRITREAELLGGELSAYHSRENLVLRAKFLREDLPYFTELLGEVISKTRYTTHELNEEVLNVMKLAQKGLLGSPLSLAVNSVHGVAFHRGLGEPLYATSSVPQLGYLDAEDIAKFSEKAYTKENIAVVANGASHSEFSKWVGEFFQDTPSGSKLSGPASKYYGGQERIAHGSGNVLIIGFEGSSSFTAGSTYKPEIAVLASLLGGESAIKWSPGFSLLARTAEGFPGVQIATQHAAYSDAGLLYITFTGNAAQIAKASKEAVETLKKIAAGDVAQEDIKKATALAKFKALEAGQQTQPGLEATGNGLIEGGKPFQIDEIGSSISQVSADKVKAAAKGLLDSKASVSAVGDLFKLPFAEEIGLKV</sequence>
<dbReference type="STRING" id="5601.A0A0D2CSB4"/>
<dbReference type="HOGENOM" id="CLU_009902_0_1_1"/>
<evidence type="ECO:0000256" key="10">
    <source>
        <dbReference type="ARBA" id="ARBA00040751"/>
    </source>
</evidence>
<keyword evidence="8" id="KW-0472">Membrane</keyword>
<dbReference type="PANTHER" id="PTHR11851:SF209">
    <property type="entry name" value="CYTOCHROME B-C1 COMPLEX SUBUNIT 2, MITOCHONDRIAL"/>
    <property type="match status" value="1"/>
</dbReference>
<evidence type="ECO:0000256" key="1">
    <source>
        <dbReference type="ARBA" id="ARBA00004443"/>
    </source>
</evidence>
<feature type="domain" description="Peptidase M16 N-terminal" evidence="12">
    <location>
        <begin position="51"/>
        <end position="158"/>
    </location>
</feature>
<keyword evidence="4" id="KW-0999">Mitochondrion inner membrane</keyword>
<dbReference type="Proteomes" id="UP000054266">
    <property type="component" value="Unassembled WGS sequence"/>
</dbReference>
<accession>A0A0D2CSB4</accession>
<dbReference type="FunFam" id="3.30.830.10:FF:000021">
    <property type="entry name" value="Cytochrome b-c1 complex subunit 2"/>
    <property type="match status" value="1"/>
</dbReference>
<dbReference type="EMBL" id="KN846958">
    <property type="protein sequence ID" value="KIW68016.1"/>
    <property type="molecule type" value="Genomic_DNA"/>
</dbReference>